<dbReference type="Proteomes" id="UP000887013">
    <property type="component" value="Unassembled WGS sequence"/>
</dbReference>
<evidence type="ECO:0000313" key="2">
    <source>
        <dbReference type="Proteomes" id="UP000887013"/>
    </source>
</evidence>
<dbReference type="EMBL" id="BMAW01055102">
    <property type="protein sequence ID" value="GFS99286.1"/>
    <property type="molecule type" value="Genomic_DNA"/>
</dbReference>
<name>A0A8X6N7M6_NEPPI</name>
<keyword evidence="2" id="KW-1185">Reference proteome</keyword>
<gene>
    <name evidence="1" type="ORF">NPIL_19371</name>
</gene>
<comment type="caution">
    <text evidence="1">The sequence shown here is derived from an EMBL/GenBank/DDBJ whole genome shotgun (WGS) entry which is preliminary data.</text>
</comment>
<sequence>MYQRQSLPYLFYHHGKEQVFFFCLPVSAVPPEPRRTFLLLPRDGKADGTIFYAFALGFVLCRAYRFAYAVLPEKAYEMAENGEFLFSCILVKVKCGCFYTQQRGSFAYKRRRYENVQCRYTINYYRFRQHDGDHNKPEVGVTTICV</sequence>
<reference evidence="1" key="1">
    <citation type="submission" date="2020-08" db="EMBL/GenBank/DDBJ databases">
        <title>Multicomponent nature underlies the extraordinary mechanical properties of spider dragline silk.</title>
        <authorList>
            <person name="Kono N."/>
            <person name="Nakamura H."/>
            <person name="Mori M."/>
            <person name="Yoshida Y."/>
            <person name="Ohtoshi R."/>
            <person name="Malay A.D."/>
            <person name="Moran D.A.P."/>
            <person name="Tomita M."/>
            <person name="Numata K."/>
            <person name="Arakawa K."/>
        </authorList>
    </citation>
    <scope>NUCLEOTIDE SEQUENCE</scope>
</reference>
<evidence type="ECO:0000313" key="1">
    <source>
        <dbReference type="EMBL" id="GFS99286.1"/>
    </source>
</evidence>
<protein>
    <submittedName>
        <fullName evidence="1">Uncharacterized protein</fullName>
    </submittedName>
</protein>
<dbReference type="AlphaFoldDB" id="A0A8X6N7M6"/>
<organism evidence="1 2">
    <name type="scientific">Nephila pilipes</name>
    <name type="common">Giant wood spider</name>
    <name type="synonym">Nephila maculata</name>
    <dbReference type="NCBI Taxonomy" id="299642"/>
    <lineage>
        <taxon>Eukaryota</taxon>
        <taxon>Metazoa</taxon>
        <taxon>Ecdysozoa</taxon>
        <taxon>Arthropoda</taxon>
        <taxon>Chelicerata</taxon>
        <taxon>Arachnida</taxon>
        <taxon>Araneae</taxon>
        <taxon>Araneomorphae</taxon>
        <taxon>Entelegynae</taxon>
        <taxon>Araneoidea</taxon>
        <taxon>Nephilidae</taxon>
        <taxon>Nephila</taxon>
    </lineage>
</organism>
<proteinExistence type="predicted"/>
<accession>A0A8X6N7M6</accession>